<name>A0AAN8IRF3_9EURO</name>
<dbReference type="Proteomes" id="UP001316803">
    <property type="component" value="Unassembled WGS sequence"/>
</dbReference>
<accession>A0AAN8IRF3</accession>
<reference evidence="2 3" key="1">
    <citation type="submission" date="2022-12" db="EMBL/GenBank/DDBJ databases">
        <title>Genomic features and morphological characterization of a novel Knufia sp. strain isolated from spacecraft assembly facility.</title>
        <authorList>
            <person name="Teixeira M."/>
            <person name="Chander A.M."/>
            <person name="Stajich J.E."/>
            <person name="Venkateswaran K."/>
        </authorList>
    </citation>
    <scope>NUCLEOTIDE SEQUENCE [LARGE SCALE GENOMIC DNA]</scope>
    <source>
        <strain evidence="2 3">FJI-L2-BK-P2</strain>
    </source>
</reference>
<proteinExistence type="predicted"/>
<comment type="caution">
    <text evidence="2">The sequence shown here is derived from an EMBL/GenBank/DDBJ whole genome shotgun (WGS) entry which is preliminary data.</text>
</comment>
<dbReference type="AlphaFoldDB" id="A0AAN8IRF3"/>
<evidence type="ECO:0000313" key="3">
    <source>
        <dbReference type="Proteomes" id="UP001316803"/>
    </source>
</evidence>
<feature type="region of interest" description="Disordered" evidence="1">
    <location>
        <begin position="1"/>
        <end position="21"/>
    </location>
</feature>
<sequence>MSEIKPKAPGPASAEDLAPNPDQPFRLLDLPLEIQRHVFRKYFEGAQMRIYQKTPTMLMSDGVPSLKAELASHHVRDVSRSMREECISREILVDTGPSFLDRYLASFCMTTENQWIREHCNSFRFEGHPKPMLPPQWKVLLDHCPRLRPVDISAVGKPLLDEHLLHEYLPLNNEKRKALAIAVAEGKLDFGTEAFIEEFKLRDLARLLQDKHGKNYKIKFHCALSTAIYVRPVTMMLAEYNKRYLYIENTILEVTTNGTQALSRTCRTRNTKAHWVKGQEDIELKEWSDAEVANIKSIM</sequence>
<protein>
    <submittedName>
        <fullName evidence="2">Uncharacterized protein</fullName>
    </submittedName>
</protein>
<organism evidence="2 3">
    <name type="scientific">Knufia fluminis</name>
    <dbReference type="NCBI Taxonomy" id="191047"/>
    <lineage>
        <taxon>Eukaryota</taxon>
        <taxon>Fungi</taxon>
        <taxon>Dikarya</taxon>
        <taxon>Ascomycota</taxon>
        <taxon>Pezizomycotina</taxon>
        <taxon>Eurotiomycetes</taxon>
        <taxon>Chaetothyriomycetidae</taxon>
        <taxon>Chaetothyriales</taxon>
        <taxon>Trichomeriaceae</taxon>
        <taxon>Knufia</taxon>
    </lineage>
</organism>
<keyword evidence="3" id="KW-1185">Reference proteome</keyword>
<gene>
    <name evidence="2" type="ORF">OHC33_001481</name>
</gene>
<evidence type="ECO:0000313" key="2">
    <source>
        <dbReference type="EMBL" id="KAK5957112.1"/>
    </source>
</evidence>
<evidence type="ECO:0000256" key="1">
    <source>
        <dbReference type="SAM" id="MobiDB-lite"/>
    </source>
</evidence>
<dbReference type="EMBL" id="JAKLMC020000003">
    <property type="protein sequence ID" value="KAK5957112.1"/>
    <property type="molecule type" value="Genomic_DNA"/>
</dbReference>